<name>A0A317WYS4_9EURO</name>
<organism evidence="2 3">
    <name type="scientific">Aspergillus heteromorphus CBS 117.55</name>
    <dbReference type="NCBI Taxonomy" id="1448321"/>
    <lineage>
        <taxon>Eukaryota</taxon>
        <taxon>Fungi</taxon>
        <taxon>Dikarya</taxon>
        <taxon>Ascomycota</taxon>
        <taxon>Pezizomycotina</taxon>
        <taxon>Eurotiomycetes</taxon>
        <taxon>Eurotiomycetidae</taxon>
        <taxon>Eurotiales</taxon>
        <taxon>Aspergillaceae</taxon>
        <taxon>Aspergillus</taxon>
        <taxon>Aspergillus subgen. Circumdati</taxon>
    </lineage>
</organism>
<gene>
    <name evidence="2" type="ORF">BO70DRAFT_130144</name>
</gene>
<keyword evidence="3" id="KW-1185">Reference proteome</keyword>
<comment type="caution">
    <text evidence="2">The sequence shown here is derived from an EMBL/GenBank/DDBJ whole genome shotgun (WGS) entry which is preliminary data.</text>
</comment>
<proteinExistence type="predicted"/>
<protein>
    <submittedName>
        <fullName evidence="2">Uncharacterized protein</fullName>
    </submittedName>
</protein>
<dbReference type="RefSeq" id="XP_025402709.1">
    <property type="nucleotide sequence ID" value="XM_025538018.1"/>
</dbReference>
<evidence type="ECO:0000256" key="1">
    <source>
        <dbReference type="SAM" id="MobiDB-lite"/>
    </source>
</evidence>
<dbReference type="Proteomes" id="UP000247233">
    <property type="component" value="Unassembled WGS sequence"/>
</dbReference>
<evidence type="ECO:0000313" key="3">
    <source>
        <dbReference type="Proteomes" id="UP000247233"/>
    </source>
</evidence>
<evidence type="ECO:0000313" key="2">
    <source>
        <dbReference type="EMBL" id="PWY89878.1"/>
    </source>
</evidence>
<dbReference type="VEuPathDB" id="FungiDB:BO70DRAFT_130144"/>
<dbReference type="EMBL" id="MSFL01000003">
    <property type="protein sequence ID" value="PWY89878.1"/>
    <property type="molecule type" value="Genomic_DNA"/>
</dbReference>
<feature type="region of interest" description="Disordered" evidence="1">
    <location>
        <begin position="74"/>
        <end position="103"/>
    </location>
</feature>
<dbReference type="AlphaFoldDB" id="A0A317WYS4"/>
<dbReference type="GeneID" id="37060255"/>
<accession>A0A317WYS4</accession>
<reference evidence="2 3" key="1">
    <citation type="submission" date="2016-12" db="EMBL/GenBank/DDBJ databases">
        <title>The genomes of Aspergillus section Nigri reveals drivers in fungal speciation.</title>
        <authorList>
            <consortium name="DOE Joint Genome Institute"/>
            <person name="Vesth T.C."/>
            <person name="Nybo J."/>
            <person name="Theobald S."/>
            <person name="Brandl J."/>
            <person name="Frisvad J.C."/>
            <person name="Nielsen K.F."/>
            <person name="Lyhne E.K."/>
            <person name="Kogle M.E."/>
            <person name="Kuo A."/>
            <person name="Riley R."/>
            <person name="Clum A."/>
            <person name="Nolan M."/>
            <person name="Lipzen A."/>
            <person name="Salamov A."/>
            <person name="Henrissat B."/>
            <person name="Wiebenga A."/>
            <person name="De Vries R.P."/>
            <person name="Grigoriev I.V."/>
            <person name="Mortensen U.H."/>
            <person name="Andersen M.R."/>
            <person name="Baker S.E."/>
        </authorList>
    </citation>
    <scope>NUCLEOTIDE SEQUENCE [LARGE SCALE GENOMIC DNA]</scope>
    <source>
        <strain evidence="2 3">CBS 117.55</strain>
    </source>
</reference>
<sequence>MAVSGWLHCFRASTGSPVFCSPTALIPFIHCLLLPPVHRRWSHHCIEYSVLYSDPRLLLICRMIRNQCSPPIARLGRSRSPEGTHRNPSLILPSPTQDRPTRRHIRGLATPALCRRFSASSMIHLNAQSHQGLSS</sequence>